<comment type="caution">
    <text evidence="3">The sequence shown here is derived from an EMBL/GenBank/DDBJ whole genome shotgun (WGS) entry which is preliminary data.</text>
</comment>
<evidence type="ECO:0000256" key="2">
    <source>
        <dbReference type="SAM" id="SignalP"/>
    </source>
</evidence>
<evidence type="ECO:0000313" key="3">
    <source>
        <dbReference type="EMBL" id="TDG12900.1"/>
    </source>
</evidence>
<feature type="region of interest" description="Disordered" evidence="1">
    <location>
        <begin position="124"/>
        <end position="161"/>
    </location>
</feature>
<evidence type="ECO:0000313" key="4">
    <source>
        <dbReference type="Proteomes" id="UP000295554"/>
    </source>
</evidence>
<feature type="chain" id="PRO_5020628416" evidence="2">
    <location>
        <begin position="21"/>
        <end position="161"/>
    </location>
</feature>
<organism evidence="3 4">
    <name type="scientific">Seongchinamella unica</name>
    <dbReference type="NCBI Taxonomy" id="2547392"/>
    <lineage>
        <taxon>Bacteria</taxon>
        <taxon>Pseudomonadati</taxon>
        <taxon>Pseudomonadota</taxon>
        <taxon>Gammaproteobacteria</taxon>
        <taxon>Cellvibrionales</taxon>
        <taxon>Halieaceae</taxon>
        <taxon>Seongchinamella</taxon>
    </lineage>
</organism>
<proteinExistence type="predicted"/>
<accession>A0A4R5LQS6</accession>
<evidence type="ECO:0000256" key="1">
    <source>
        <dbReference type="SAM" id="MobiDB-lite"/>
    </source>
</evidence>
<reference evidence="3 4" key="1">
    <citation type="submission" date="2019-03" db="EMBL/GenBank/DDBJ databases">
        <title>Seongchinamella monodicae gen. nov., sp. nov., a novel member of the Gammaproteobacteria isolated from a tidal mudflat of beach.</title>
        <authorList>
            <person name="Yang H.G."/>
            <person name="Kang J.W."/>
            <person name="Lee S.D."/>
        </authorList>
    </citation>
    <scope>NUCLEOTIDE SEQUENCE [LARGE SCALE GENOMIC DNA]</scope>
    <source>
        <strain evidence="3 4">GH4-78</strain>
    </source>
</reference>
<name>A0A4R5LQS6_9GAMM</name>
<dbReference type="OrthoDB" id="9968594at2"/>
<dbReference type="RefSeq" id="WP_133214129.1">
    <property type="nucleotide sequence ID" value="NZ_SMSE01000003.1"/>
</dbReference>
<feature type="signal peptide" evidence="2">
    <location>
        <begin position="1"/>
        <end position="20"/>
    </location>
</feature>
<keyword evidence="4" id="KW-1185">Reference proteome</keyword>
<sequence length="161" mass="16061">MNRMLSALCAIVLMVMAAQARSAAPEAVVTAVNAALTEGVEHAAIISQLQQAPFELGLEDATAMAIEAGGEANADSFTRAGIAAAANLPEAESVAAAARLASGDSAAVDAALQAYLEFMDQPFIHHDPAEPTGGGAYNPQGPGGGTRPPLGGTRPPVSPAS</sequence>
<feature type="compositionally biased region" description="Gly residues" evidence="1">
    <location>
        <begin position="132"/>
        <end position="146"/>
    </location>
</feature>
<dbReference type="Proteomes" id="UP000295554">
    <property type="component" value="Unassembled WGS sequence"/>
</dbReference>
<dbReference type="AlphaFoldDB" id="A0A4R5LQS6"/>
<keyword evidence="2" id="KW-0732">Signal</keyword>
<protein>
    <submittedName>
        <fullName evidence="3">Uncharacterized protein</fullName>
    </submittedName>
</protein>
<gene>
    <name evidence="3" type="ORF">E2F43_15200</name>
</gene>
<dbReference type="EMBL" id="SMSE01000003">
    <property type="protein sequence ID" value="TDG12900.1"/>
    <property type="molecule type" value="Genomic_DNA"/>
</dbReference>